<evidence type="ECO:0000313" key="5">
    <source>
        <dbReference type="Proteomes" id="UP000541444"/>
    </source>
</evidence>
<protein>
    <recommendedName>
        <fullName evidence="6">Glycosyltransferase</fullName>
    </recommendedName>
</protein>
<evidence type="ECO:0000256" key="2">
    <source>
        <dbReference type="ARBA" id="ARBA00022679"/>
    </source>
</evidence>
<comment type="caution">
    <text evidence="4">The sequence shown here is derived from an EMBL/GenBank/DDBJ whole genome shotgun (WGS) entry which is preliminary data.</text>
</comment>
<reference evidence="4 5" key="1">
    <citation type="journal article" date="2020" name="IScience">
        <title>Genome Sequencing of the Endangered Kingdonia uniflora (Circaeasteraceae, Ranunculales) Reveals Potential Mechanisms of Evolutionary Specialization.</title>
        <authorList>
            <person name="Sun Y."/>
            <person name="Deng T."/>
            <person name="Zhang A."/>
            <person name="Moore M.J."/>
            <person name="Landis J.B."/>
            <person name="Lin N."/>
            <person name="Zhang H."/>
            <person name="Zhang X."/>
            <person name="Huang J."/>
            <person name="Zhang X."/>
            <person name="Sun H."/>
            <person name="Wang H."/>
        </authorList>
    </citation>
    <scope>NUCLEOTIDE SEQUENCE [LARGE SCALE GENOMIC DNA]</scope>
    <source>
        <strain evidence="4">TB1705</strain>
        <tissue evidence="4">Leaf</tissue>
    </source>
</reference>
<accession>A0A7J7N428</accession>
<sequence>MSEIKRRGSESLSEKVLALAEEPRPVSCLVYTLLLPWVAEVAREHSIPSALLWIQPATVFDIYYYYFVEGYKDVLSNNIDDPSYSVKFPGLPTLTSPDLPSFFVASSAFSVILECFQEQFDELVREGTKQWVLVNTFDALEFDALRAIEKFNLIGVGPLLPSAFLDGKDPSDTCFGVDLFSVTKDYVEWLNTKEKSSVVYISFGSLTVLEKWQMEEIAHGLIESGRPFLWVVRKPDGRLKGSEEDEIYQAVDNLKEKMKEGVIVPWCSQVEVLGHPSIGCFVTHCGWNSTLESLVGGVPVVAFPQWTEQGTNAKLIQDVWKTGVRVRVNEKEKIVKSEELKNCIEVVMGGCERGEELRKNAKKWKDLAKEAVEEGGSSEKNLQMFLDEVQHEYS</sequence>
<evidence type="ECO:0000256" key="3">
    <source>
        <dbReference type="RuleBase" id="RU003718"/>
    </source>
</evidence>
<keyword evidence="3" id="KW-0328">Glycosyltransferase</keyword>
<evidence type="ECO:0008006" key="6">
    <source>
        <dbReference type="Google" id="ProtNLM"/>
    </source>
</evidence>
<dbReference type="Gene3D" id="3.40.50.2000">
    <property type="entry name" value="Glycogen Phosphorylase B"/>
    <property type="match status" value="2"/>
</dbReference>
<organism evidence="4 5">
    <name type="scientific">Kingdonia uniflora</name>
    <dbReference type="NCBI Taxonomy" id="39325"/>
    <lineage>
        <taxon>Eukaryota</taxon>
        <taxon>Viridiplantae</taxon>
        <taxon>Streptophyta</taxon>
        <taxon>Embryophyta</taxon>
        <taxon>Tracheophyta</taxon>
        <taxon>Spermatophyta</taxon>
        <taxon>Magnoliopsida</taxon>
        <taxon>Ranunculales</taxon>
        <taxon>Circaeasteraceae</taxon>
        <taxon>Kingdonia</taxon>
    </lineage>
</organism>
<proteinExistence type="inferred from homology"/>
<keyword evidence="5" id="KW-1185">Reference proteome</keyword>
<name>A0A7J7N428_9MAGN</name>
<dbReference type="InterPro" id="IPR002213">
    <property type="entry name" value="UDP_glucos_trans"/>
</dbReference>
<dbReference type="OrthoDB" id="5835829at2759"/>
<dbReference type="GO" id="GO:0080044">
    <property type="term" value="F:quercetin 7-O-glucosyltransferase activity"/>
    <property type="evidence" value="ECO:0007669"/>
    <property type="project" value="TreeGrafter"/>
</dbReference>
<dbReference type="PANTHER" id="PTHR11926">
    <property type="entry name" value="GLUCOSYL/GLUCURONOSYL TRANSFERASES"/>
    <property type="match status" value="1"/>
</dbReference>
<comment type="similarity">
    <text evidence="1 3">Belongs to the UDP-glycosyltransferase family.</text>
</comment>
<dbReference type="Pfam" id="PF00201">
    <property type="entry name" value="UDPGT"/>
    <property type="match status" value="1"/>
</dbReference>
<dbReference type="GO" id="GO:0080043">
    <property type="term" value="F:quercetin 3-O-glucosyltransferase activity"/>
    <property type="evidence" value="ECO:0007669"/>
    <property type="project" value="TreeGrafter"/>
</dbReference>
<evidence type="ECO:0000313" key="4">
    <source>
        <dbReference type="EMBL" id="KAF6161824.1"/>
    </source>
</evidence>
<dbReference type="CDD" id="cd03784">
    <property type="entry name" value="GT1_Gtf-like"/>
    <property type="match status" value="1"/>
</dbReference>
<gene>
    <name evidence="4" type="ORF">GIB67_029909</name>
</gene>
<keyword evidence="2 3" id="KW-0808">Transferase</keyword>
<dbReference type="Proteomes" id="UP000541444">
    <property type="component" value="Unassembled WGS sequence"/>
</dbReference>
<dbReference type="PANTHER" id="PTHR11926:SF1534">
    <property type="entry name" value="GLYCOSYLTRANSFERASE"/>
    <property type="match status" value="1"/>
</dbReference>
<dbReference type="FunFam" id="3.40.50.2000:FF:000019">
    <property type="entry name" value="Glycosyltransferase"/>
    <property type="match status" value="1"/>
</dbReference>
<dbReference type="AlphaFoldDB" id="A0A7J7N428"/>
<evidence type="ECO:0000256" key="1">
    <source>
        <dbReference type="ARBA" id="ARBA00009995"/>
    </source>
</evidence>
<dbReference type="EMBL" id="JACGCM010001091">
    <property type="protein sequence ID" value="KAF6161824.1"/>
    <property type="molecule type" value="Genomic_DNA"/>
</dbReference>
<dbReference type="PROSITE" id="PS00375">
    <property type="entry name" value="UDPGT"/>
    <property type="match status" value="1"/>
</dbReference>
<dbReference type="InterPro" id="IPR035595">
    <property type="entry name" value="UDP_glycos_trans_CS"/>
</dbReference>
<dbReference type="SUPFAM" id="SSF53756">
    <property type="entry name" value="UDP-Glycosyltransferase/glycogen phosphorylase"/>
    <property type="match status" value="1"/>
</dbReference>